<feature type="compositionally biased region" description="Low complexity" evidence="6">
    <location>
        <begin position="220"/>
        <end position="236"/>
    </location>
</feature>
<name>A0A4E9EMD0_GIBZA</name>
<protein>
    <recommendedName>
        <fullName evidence="7">Xylanolytic transcriptional activator regulatory domain-containing protein</fullName>
    </recommendedName>
</protein>
<evidence type="ECO:0000313" key="8">
    <source>
        <dbReference type="EMBL" id="VIO64106.1"/>
    </source>
</evidence>
<dbReference type="InterPro" id="IPR052073">
    <property type="entry name" value="Amide_Lactam_Regulators"/>
</dbReference>
<dbReference type="GO" id="GO:0006351">
    <property type="term" value="P:DNA-templated transcription"/>
    <property type="evidence" value="ECO:0007669"/>
    <property type="project" value="InterPro"/>
</dbReference>
<dbReference type="CDD" id="cd12148">
    <property type="entry name" value="fungal_TF_MHR"/>
    <property type="match status" value="1"/>
</dbReference>
<evidence type="ECO:0000256" key="3">
    <source>
        <dbReference type="ARBA" id="ARBA00023125"/>
    </source>
</evidence>
<evidence type="ECO:0000256" key="6">
    <source>
        <dbReference type="SAM" id="MobiDB-lite"/>
    </source>
</evidence>
<dbReference type="EMBL" id="CAAKMV010000196">
    <property type="protein sequence ID" value="VIO64106.1"/>
    <property type="molecule type" value="Genomic_DNA"/>
</dbReference>
<keyword evidence="4" id="KW-0804">Transcription</keyword>
<sequence>ASSLHLEIPSNACCLIPSPPTSLSLTHLFISSHPHSWHEQTKYISFHSLSVLNMPTTSASSKHVKFVASDPSRGGLPVKRKQVQHACASCRKKKRRCVHAENAVEETTVSPPELQAHNETRQQSRSASLPLNVPLSTRTALPDLNHNASPSARQPSLHLQYGTVPTPPRRESGGTPKAQSSSSRFVGDLNPEGMFMEATGSASIRETSQKGDVGIWLSSTTTTNSGSQGQAGSSSQFITSRPPPIMDQFLLPFVREHCLPCLPPEHDFRKLRRLYLDRIHPILPIIPESSLDVVAPLDDDPTTIVLRQLVCLAASTDPSMSSHLRLQNRGDELLTCQEFIQSLSSAVRAILETSIITDRVLHIRALVMLSLYTQPSSSEEADLPAQLGGRAIHHIQTLGLHLLKYDAPNCEELETLFCAVWAVDRINAAAYGRPCLMHERDIGANLDGCIKKRPPCFRLFLSVIQWLDQVIELYRPGPSAEASGLDKIAYIDLPVLEAMIVNADALKVPSPLIATIETFYHAVIILSCRLPRPGTLTAASTLPPPSANARRSLAAERIACAVLRDHLSPMPIVPYAVCLALSVEYRKMRHSRLPMFRARAMHAFRRNCEMLRKFGDYFWSANVVAGLGERVLKEMERAANTLTRESTPPTHEGTPNSVPSSFSQPIPRPPEFPVSVPVANPTMVNSVPSVEQPVDFSLIDAISGADVFGAIDPSFNLNAVEDALEANLDIGLPMNWPRFLQEYCISS</sequence>
<dbReference type="PANTHER" id="PTHR47171">
    <property type="entry name" value="FARA-RELATED"/>
    <property type="match status" value="1"/>
</dbReference>
<keyword evidence="5" id="KW-0539">Nucleus</keyword>
<accession>A0A4E9EMD0</accession>
<evidence type="ECO:0000256" key="2">
    <source>
        <dbReference type="ARBA" id="ARBA00023015"/>
    </source>
</evidence>
<feature type="domain" description="Xylanolytic transcriptional activator regulatory" evidence="7">
    <location>
        <begin position="274"/>
        <end position="444"/>
    </location>
</feature>
<feature type="non-terminal residue" evidence="8">
    <location>
        <position position="1"/>
    </location>
</feature>
<dbReference type="InterPro" id="IPR007219">
    <property type="entry name" value="XnlR_reg_dom"/>
</dbReference>
<evidence type="ECO:0000259" key="7">
    <source>
        <dbReference type="Pfam" id="PF04082"/>
    </source>
</evidence>
<feature type="region of interest" description="Disordered" evidence="6">
    <location>
        <begin position="641"/>
        <end position="665"/>
    </location>
</feature>
<evidence type="ECO:0000256" key="1">
    <source>
        <dbReference type="ARBA" id="ARBA00022833"/>
    </source>
</evidence>
<dbReference type="GO" id="GO:0008270">
    <property type="term" value="F:zinc ion binding"/>
    <property type="evidence" value="ECO:0007669"/>
    <property type="project" value="InterPro"/>
</dbReference>
<dbReference type="PANTHER" id="PTHR47171:SF6">
    <property type="entry name" value="SPECIFIC TRANSCRIPTION FACTOR, PUTATIVE (AFU_ORTHOLOGUE AFUA_2G06130)-RELATED"/>
    <property type="match status" value="1"/>
</dbReference>
<feature type="compositionally biased region" description="Polar residues" evidence="6">
    <location>
        <begin position="123"/>
        <end position="139"/>
    </location>
</feature>
<dbReference type="Pfam" id="PF04082">
    <property type="entry name" value="Fungal_trans"/>
    <property type="match status" value="1"/>
</dbReference>
<evidence type="ECO:0000256" key="5">
    <source>
        <dbReference type="ARBA" id="ARBA00023242"/>
    </source>
</evidence>
<gene>
    <name evidence="8" type="ORF">FUG_LOCUS562251</name>
</gene>
<feature type="region of interest" description="Disordered" evidence="6">
    <location>
        <begin position="220"/>
        <end position="239"/>
    </location>
</feature>
<feature type="compositionally biased region" description="Polar residues" evidence="6">
    <location>
        <begin position="641"/>
        <end position="664"/>
    </location>
</feature>
<proteinExistence type="predicted"/>
<keyword evidence="1" id="KW-0862">Zinc</keyword>
<reference evidence="8" key="1">
    <citation type="submission" date="2019-04" db="EMBL/GenBank/DDBJ databases">
        <authorList>
            <person name="Melise S."/>
            <person name="Noan J."/>
            <person name="Okalmin O."/>
        </authorList>
    </citation>
    <scope>NUCLEOTIDE SEQUENCE</scope>
    <source>
        <strain evidence="8">FN9</strain>
    </source>
</reference>
<dbReference type="GO" id="GO:0003677">
    <property type="term" value="F:DNA binding"/>
    <property type="evidence" value="ECO:0007669"/>
    <property type="project" value="UniProtKB-KW"/>
</dbReference>
<keyword evidence="3" id="KW-0238">DNA-binding</keyword>
<keyword evidence="2" id="KW-0805">Transcription regulation</keyword>
<evidence type="ECO:0000256" key="4">
    <source>
        <dbReference type="ARBA" id="ARBA00023163"/>
    </source>
</evidence>
<organism evidence="8">
    <name type="scientific">Gibberella zeae</name>
    <name type="common">Wheat head blight fungus</name>
    <name type="synonym">Fusarium graminearum</name>
    <dbReference type="NCBI Taxonomy" id="5518"/>
    <lineage>
        <taxon>Eukaryota</taxon>
        <taxon>Fungi</taxon>
        <taxon>Dikarya</taxon>
        <taxon>Ascomycota</taxon>
        <taxon>Pezizomycotina</taxon>
        <taxon>Sordariomycetes</taxon>
        <taxon>Hypocreomycetidae</taxon>
        <taxon>Hypocreales</taxon>
        <taxon>Nectriaceae</taxon>
        <taxon>Fusarium</taxon>
    </lineage>
</organism>
<dbReference type="AlphaFoldDB" id="A0A4E9EMD0"/>
<feature type="region of interest" description="Disordered" evidence="6">
    <location>
        <begin position="103"/>
        <end position="190"/>
    </location>
</feature>